<evidence type="ECO:0000313" key="2">
    <source>
        <dbReference type="Proteomes" id="UP000237347"/>
    </source>
</evidence>
<gene>
    <name evidence="1" type="primary">MIZ1_4</name>
    <name evidence="1" type="ORF">CFP56_029452</name>
</gene>
<name>A0AAW0JSZ2_QUESU</name>
<sequence>MSYPTIGGATATNIANGVTTVDCQKQVRSWRLLRSLMELLIPSCNCTFIEEQEQDQDIKQENYKQVRSWRLLRSLMELLIPSCNCTFIEEQEQDQDIKQENYVQNFNNNPHPTFTSSSTIIIGTIFGYRRGKVSLCIQTNSNSTNPILLLELAVPTTTLAREMQGGILRIALECATPTTYITGSCSLLSMPVWTMYCNGRKVGYAVKRQPCKADLDALRLMSEIVVGAGMINGKELNCENELLYLRSNFERVCGSANSESFHLIDPDGSIGQDLSIFFFRSS</sequence>
<dbReference type="InterPro" id="IPR006460">
    <property type="entry name" value="MIZ1-like_pln"/>
</dbReference>
<proteinExistence type="predicted"/>
<keyword evidence="2" id="KW-1185">Reference proteome</keyword>
<reference evidence="1 2" key="1">
    <citation type="journal article" date="2018" name="Sci. Data">
        <title>The draft genome sequence of cork oak.</title>
        <authorList>
            <person name="Ramos A.M."/>
            <person name="Usie A."/>
            <person name="Barbosa P."/>
            <person name="Barros P.M."/>
            <person name="Capote T."/>
            <person name="Chaves I."/>
            <person name="Simoes F."/>
            <person name="Abreu I."/>
            <person name="Carrasquinho I."/>
            <person name="Faro C."/>
            <person name="Guimaraes J.B."/>
            <person name="Mendonca D."/>
            <person name="Nobrega F."/>
            <person name="Rodrigues L."/>
            <person name="Saibo N.J.M."/>
            <person name="Varela M.C."/>
            <person name="Egas C."/>
            <person name="Matos J."/>
            <person name="Miguel C.M."/>
            <person name="Oliveira M.M."/>
            <person name="Ricardo C.P."/>
            <person name="Goncalves S."/>
        </authorList>
    </citation>
    <scope>NUCLEOTIDE SEQUENCE [LARGE SCALE GENOMIC DNA]</scope>
    <source>
        <strain evidence="2">cv. HL8</strain>
    </source>
</reference>
<organism evidence="1 2">
    <name type="scientific">Quercus suber</name>
    <name type="common">Cork oak</name>
    <dbReference type="NCBI Taxonomy" id="58331"/>
    <lineage>
        <taxon>Eukaryota</taxon>
        <taxon>Viridiplantae</taxon>
        <taxon>Streptophyta</taxon>
        <taxon>Embryophyta</taxon>
        <taxon>Tracheophyta</taxon>
        <taxon>Spermatophyta</taxon>
        <taxon>Magnoliopsida</taxon>
        <taxon>eudicotyledons</taxon>
        <taxon>Gunneridae</taxon>
        <taxon>Pentapetalae</taxon>
        <taxon>rosids</taxon>
        <taxon>fabids</taxon>
        <taxon>Fagales</taxon>
        <taxon>Fagaceae</taxon>
        <taxon>Quercus</taxon>
    </lineage>
</organism>
<dbReference type="EMBL" id="PKMF04000483">
    <property type="protein sequence ID" value="KAK7829411.1"/>
    <property type="molecule type" value="Genomic_DNA"/>
</dbReference>
<accession>A0AAW0JSZ2</accession>
<dbReference type="AlphaFoldDB" id="A0AAW0JSZ2"/>
<dbReference type="PANTHER" id="PTHR31276">
    <property type="match status" value="1"/>
</dbReference>
<dbReference type="Pfam" id="PF04759">
    <property type="entry name" value="DUF617"/>
    <property type="match status" value="1"/>
</dbReference>
<dbReference type="Proteomes" id="UP000237347">
    <property type="component" value="Unassembled WGS sequence"/>
</dbReference>
<protein>
    <submittedName>
        <fullName evidence="1">Protein mizu-kussei 1</fullName>
    </submittedName>
</protein>
<dbReference type="PANTHER" id="PTHR31276:SF10">
    <property type="entry name" value="PROTEIN MIZU-KUSSEI 1-LIKE"/>
    <property type="match status" value="1"/>
</dbReference>
<comment type="caution">
    <text evidence="1">The sequence shown here is derived from an EMBL/GenBank/DDBJ whole genome shotgun (WGS) entry which is preliminary data.</text>
</comment>
<dbReference type="NCBIfam" id="TIGR01570">
    <property type="entry name" value="A_thal_3588"/>
    <property type="match status" value="1"/>
</dbReference>
<evidence type="ECO:0000313" key="1">
    <source>
        <dbReference type="EMBL" id="KAK7829411.1"/>
    </source>
</evidence>
<dbReference type="GO" id="GO:0010274">
    <property type="term" value="P:hydrotropism"/>
    <property type="evidence" value="ECO:0007669"/>
    <property type="project" value="InterPro"/>
</dbReference>